<sequence length="392" mass="45409">MRGVNPLNMRKGLPCMSWSPKNLYNLWKRTVGPEAADLSFKNTSEETLFQQRWRSKAAVRAYHGEYIPEKVFKRWYLPDTIPDVRPRRQVFGDDKNQLEEYALRKTKAREQERKLEEEIEQKGLAPVGSLMFIEVERRLDVFLFRCCFVHSVYEARRLIIHGYVKINGRKHSKANTRLAPGDLVSVDPNALRFLRPPNNNVEIDQIFPKVDKPKKTDAAASESEQAEETEAESPKPEEDTEAVVTTKKSRFQDLTHFHLPTYAAPWLYIPAYIEVSFLTCSAVYVRHPTARPGYSEIPTPYDADGAVIRYAWEWYVKRRPRMRSQSQLARMPEDRVISRRKLQRLNPPFELRQAMYQSSNLSWRNGALPTGRKGGSSILKAIKANGVQEARL</sequence>
<comment type="caution">
    <text evidence="10">The sequence shown here is derived from an EMBL/GenBank/DDBJ whole genome shotgun (WGS) entry which is preliminary data.</text>
</comment>
<dbReference type="PROSITE" id="PS50889">
    <property type="entry name" value="S4"/>
    <property type="match status" value="1"/>
</dbReference>
<evidence type="ECO:0000313" key="10">
    <source>
        <dbReference type="EMBL" id="KAF4610021.1"/>
    </source>
</evidence>
<protein>
    <recommendedName>
        <fullName evidence="9">RNA-binding S4 domain-containing protein</fullName>
    </recommendedName>
</protein>
<keyword evidence="7" id="KW-0175">Coiled coil</keyword>
<keyword evidence="4" id="KW-0689">Ribosomal protein</keyword>
<evidence type="ECO:0000256" key="3">
    <source>
        <dbReference type="ARBA" id="ARBA00022884"/>
    </source>
</evidence>
<proteinExistence type="inferred from homology"/>
<dbReference type="GO" id="GO:0019843">
    <property type="term" value="F:rRNA binding"/>
    <property type="evidence" value="ECO:0007669"/>
    <property type="project" value="UniProtKB-KW"/>
</dbReference>
<keyword evidence="3 6" id="KW-0694">RNA-binding</keyword>
<comment type="similarity">
    <text evidence="1">Belongs to the universal ribosomal protein uS4 family.</text>
</comment>
<keyword evidence="5" id="KW-0687">Ribonucleoprotein</keyword>
<dbReference type="PANTHER" id="PTHR11831">
    <property type="entry name" value="30S 40S RIBOSOMAL PROTEIN"/>
    <property type="match status" value="1"/>
</dbReference>
<reference evidence="10 11" key="1">
    <citation type="submission" date="2019-12" db="EMBL/GenBank/DDBJ databases">
        <authorList>
            <person name="Floudas D."/>
            <person name="Bentzer J."/>
            <person name="Ahren D."/>
            <person name="Johansson T."/>
            <person name="Persson P."/>
            <person name="Tunlid A."/>
        </authorList>
    </citation>
    <scope>NUCLEOTIDE SEQUENCE [LARGE SCALE GENOMIC DNA]</scope>
    <source>
        <strain evidence="10 11">CBS 102.39</strain>
    </source>
</reference>
<feature type="domain" description="RNA-binding S4" evidence="9">
    <location>
        <begin position="137"/>
        <end position="199"/>
    </location>
</feature>
<keyword evidence="11" id="KW-1185">Reference proteome</keyword>
<evidence type="ECO:0000256" key="5">
    <source>
        <dbReference type="ARBA" id="ARBA00023274"/>
    </source>
</evidence>
<dbReference type="SUPFAM" id="SSF55174">
    <property type="entry name" value="Alpha-L RNA-binding motif"/>
    <property type="match status" value="1"/>
</dbReference>
<dbReference type="Pfam" id="PF01479">
    <property type="entry name" value="S4"/>
    <property type="match status" value="1"/>
</dbReference>
<dbReference type="CDD" id="cd00165">
    <property type="entry name" value="S4"/>
    <property type="match status" value="1"/>
</dbReference>
<dbReference type="PROSITE" id="PS00632">
    <property type="entry name" value="RIBOSOMAL_S4"/>
    <property type="match status" value="1"/>
</dbReference>
<evidence type="ECO:0000256" key="7">
    <source>
        <dbReference type="SAM" id="Coils"/>
    </source>
</evidence>
<dbReference type="AlphaFoldDB" id="A0A8H4QG04"/>
<dbReference type="InterPro" id="IPR018079">
    <property type="entry name" value="Ribosomal_uS4_CS"/>
</dbReference>
<dbReference type="GO" id="GO:0005763">
    <property type="term" value="C:mitochondrial small ribosomal subunit"/>
    <property type="evidence" value="ECO:0007669"/>
    <property type="project" value="TreeGrafter"/>
</dbReference>
<evidence type="ECO:0000256" key="1">
    <source>
        <dbReference type="ARBA" id="ARBA00007465"/>
    </source>
</evidence>
<dbReference type="InterPro" id="IPR002942">
    <property type="entry name" value="S4_RNA-bd"/>
</dbReference>
<feature type="coiled-coil region" evidence="7">
    <location>
        <begin position="98"/>
        <end position="125"/>
    </location>
</feature>
<evidence type="ECO:0000256" key="4">
    <source>
        <dbReference type="ARBA" id="ARBA00022980"/>
    </source>
</evidence>
<evidence type="ECO:0000256" key="2">
    <source>
        <dbReference type="ARBA" id="ARBA00022730"/>
    </source>
</evidence>
<evidence type="ECO:0000256" key="8">
    <source>
        <dbReference type="SAM" id="MobiDB-lite"/>
    </source>
</evidence>
<dbReference type="GO" id="GO:0042274">
    <property type="term" value="P:ribosomal small subunit biogenesis"/>
    <property type="evidence" value="ECO:0007669"/>
    <property type="project" value="TreeGrafter"/>
</dbReference>
<feature type="region of interest" description="Disordered" evidence="8">
    <location>
        <begin position="205"/>
        <end position="243"/>
    </location>
</feature>
<keyword evidence="2 6" id="KW-0699">rRNA-binding</keyword>
<accession>A0A8H4QG04</accession>
<dbReference type="EMBL" id="JAACJL010000059">
    <property type="protein sequence ID" value="KAF4610021.1"/>
    <property type="molecule type" value="Genomic_DNA"/>
</dbReference>
<gene>
    <name evidence="10" type="ORF">D9613_010523</name>
</gene>
<dbReference type="Gene3D" id="3.10.290.10">
    <property type="entry name" value="RNA-binding S4 domain"/>
    <property type="match status" value="1"/>
</dbReference>
<evidence type="ECO:0000256" key="6">
    <source>
        <dbReference type="PROSITE-ProRule" id="PRU00182"/>
    </source>
</evidence>
<evidence type="ECO:0000259" key="9">
    <source>
        <dbReference type="SMART" id="SM00363"/>
    </source>
</evidence>
<dbReference type="PANTHER" id="PTHR11831:SF4">
    <property type="entry name" value="SMALL RIBOSOMAL SUBUNIT PROTEIN US4M"/>
    <property type="match status" value="1"/>
</dbReference>
<name>A0A8H4QG04_9AGAR</name>
<evidence type="ECO:0000313" key="11">
    <source>
        <dbReference type="Proteomes" id="UP000521872"/>
    </source>
</evidence>
<dbReference type="SMART" id="SM00363">
    <property type="entry name" value="S4"/>
    <property type="match status" value="1"/>
</dbReference>
<dbReference type="Proteomes" id="UP000521872">
    <property type="component" value="Unassembled WGS sequence"/>
</dbReference>
<dbReference type="GO" id="GO:0003735">
    <property type="term" value="F:structural constituent of ribosome"/>
    <property type="evidence" value="ECO:0007669"/>
    <property type="project" value="TreeGrafter"/>
</dbReference>
<dbReference type="InterPro" id="IPR036986">
    <property type="entry name" value="S4_RNA-bd_sf"/>
</dbReference>
<dbReference type="InterPro" id="IPR022801">
    <property type="entry name" value="Ribosomal_uS4"/>
</dbReference>
<organism evidence="10 11">
    <name type="scientific">Agrocybe pediades</name>
    <dbReference type="NCBI Taxonomy" id="84607"/>
    <lineage>
        <taxon>Eukaryota</taxon>
        <taxon>Fungi</taxon>
        <taxon>Dikarya</taxon>
        <taxon>Basidiomycota</taxon>
        <taxon>Agaricomycotina</taxon>
        <taxon>Agaricomycetes</taxon>
        <taxon>Agaricomycetidae</taxon>
        <taxon>Agaricales</taxon>
        <taxon>Agaricineae</taxon>
        <taxon>Strophariaceae</taxon>
        <taxon>Agrocybe</taxon>
    </lineage>
</organism>